<dbReference type="SUPFAM" id="SSF53448">
    <property type="entry name" value="Nucleotide-diphospho-sugar transferases"/>
    <property type="match status" value="1"/>
</dbReference>
<dbReference type="GO" id="GO:0008378">
    <property type="term" value="F:galactosyltransferase activity"/>
    <property type="evidence" value="ECO:0007669"/>
    <property type="project" value="TreeGrafter"/>
</dbReference>
<dbReference type="InterPro" id="IPR003859">
    <property type="entry name" value="Galactosyl_T"/>
</dbReference>
<dbReference type="GO" id="GO:0033842">
    <property type="term" value="F:N-acetyl-beta-glucosaminyl-derivative 4-beta-N-acetylgalactosaminyltransferase activity"/>
    <property type="evidence" value="ECO:0007669"/>
    <property type="project" value="TreeGrafter"/>
</dbReference>
<dbReference type="InterPro" id="IPR027995">
    <property type="entry name" value="Galactosyl_T_N"/>
</dbReference>
<evidence type="ECO:0000259" key="1">
    <source>
        <dbReference type="Pfam" id="PF13733"/>
    </source>
</evidence>
<dbReference type="PANTHER" id="PTHR19300">
    <property type="entry name" value="BETA-1,4-GALACTOSYLTRANSFERASE"/>
    <property type="match status" value="1"/>
</dbReference>
<gene>
    <name evidence="2" type="ORF">TELCIR_06040</name>
</gene>
<keyword evidence="3" id="KW-1185">Reference proteome</keyword>
<keyword evidence="2" id="KW-0328">Glycosyltransferase</keyword>
<dbReference type="Pfam" id="PF13733">
    <property type="entry name" value="Glyco_transf_7N"/>
    <property type="match status" value="1"/>
</dbReference>
<dbReference type="GO" id="GO:0016020">
    <property type="term" value="C:membrane"/>
    <property type="evidence" value="ECO:0007669"/>
    <property type="project" value="GOC"/>
</dbReference>
<dbReference type="InterPro" id="IPR029044">
    <property type="entry name" value="Nucleotide-diphossugar_trans"/>
</dbReference>
<dbReference type="GO" id="GO:0005975">
    <property type="term" value="P:carbohydrate metabolic process"/>
    <property type="evidence" value="ECO:0007669"/>
    <property type="project" value="InterPro"/>
</dbReference>
<dbReference type="AlphaFoldDB" id="A0A2G9UPG5"/>
<name>A0A2G9UPG5_TELCI</name>
<dbReference type="PANTHER" id="PTHR19300:SF57">
    <property type="entry name" value="BETA-1,4-N-ACETYLGALACTOSAMINYLTRANSFERASE"/>
    <property type="match status" value="1"/>
</dbReference>
<feature type="domain" description="Galactosyltransferase N-terminal" evidence="1">
    <location>
        <begin position="2"/>
        <end position="115"/>
    </location>
</feature>
<proteinExistence type="predicted"/>
<sequence>MSIKDLEKKYNYLQQGGHNVPEGCKALNRVAVIVPYRDRESHLRILLNNMHSFLTKQKLDYAIVVVEQVANQTFNRGKLLNVGYMEAKKLYGWECYVFHDVDLLPEDDRNLHTCPSNNPRHLAVAMNKFGYK</sequence>
<dbReference type="GO" id="GO:0006688">
    <property type="term" value="P:glycosphingolipid biosynthetic process"/>
    <property type="evidence" value="ECO:0007669"/>
    <property type="project" value="TreeGrafter"/>
</dbReference>
<accession>A0A2G9UPG5</accession>
<evidence type="ECO:0000313" key="2">
    <source>
        <dbReference type="EMBL" id="PIO72046.1"/>
    </source>
</evidence>
<organism evidence="2 3">
    <name type="scientific">Teladorsagia circumcincta</name>
    <name type="common">Brown stomach worm</name>
    <name type="synonym">Ostertagia circumcincta</name>
    <dbReference type="NCBI Taxonomy" id="45464"/>
    <lineage>
        <taxon>Eukaryota</taxon>
        <taxon>Metazoa</taxon>
        <taxon>Ecdysozoa</taxon>
        <taxon>Nematoda</taxon>
        <taxon>Chromadorea</taxon>
        <taxon>Rhabditida</taxon>
        <taxon>Rhabditina</taxon>
        <taxon>Rhabditomorpha</taxon>
        <taxon>Strongyloidea</taxon>
        <taxon>Trichostrongylidae</taxon>
        <taxon>Teladorsagia</taxon>
    </lineage>
</organism>
<dbReference type="OrthoDB" id="10038994at2759"/>
<dbReference type="Gene3D" id="3.90.550.10">
    <property type="entry name" value="Spore Coat Polysaccharide Biosynthesis Protein SpsA, Chain A"/>
    <property type="match status" value="1"/>
</dbReference>
<dbReference type="GO" id="GO:0005794">
    <property type="term" value="C:Golgi apparatus"/>
    <property type="evidence" value="ECO:0007669"/>
    <property type="project" value="TreeGrafter"/>
</dbReference>
<dbReference type="PRINTS" id="PR02050">
    <property type="entry name" value="B14GALTRFASE"/>
</dbReference>
<dbReference type="EMBL" id="KZ345784">
    <property type="protein sequence ID" value="PIO72046.1"/>
    <property type="molecule type" value="Genomic_DNA"/>
</dbReference>
<evidence type="ECO:0000313" key="3">
    <source>
        <dbReference type="Proteomes" id="UP000230423"/>
    </source>
</evidence>
<dbReference type="Proteomes" id="UP000230423">
    <property type="component" value="Unassembled WGS sequence"/>
</dbReference>
<keyword evidence="2" id="KW-0808">Transferase</keyword>
<reference evidence="2 3" key="1">
    <citation type="submission" date="2015-09" db="EMBL/GenBank/DDBJ databases">
        <title>Draft genome of the parasitic nematode Teladorsagia circumcincta isolate WARC Sus (inbred).</title>
        <authorList>
            <person name="Mitreva M."/>
        </authorList>
    </citation>
    <scope>NUCLEOTIDE SEQUENCE [LARGE SCALE GENOMIC DNA]</scope>
    <source>
        <strain evidence="2 3">S</strain>
    </source>
</reference>
<protein>
    <submittedName>
        <fullName evidence="2">N-acetyllactosaminide 3-alpha-galactosyltransferase</fullName>
    </submittedName>
</protein>